<dbReference type="Pfam" id="PF00185">
    <property type="entry name" value="OTCace"/>
    <property type="match status" value="1"/>
</dbReference>
<comment type="caution">
    <text evidence="6">The sequence shown here is derived from an EMBL/GenBank/DDBJ whole genome shotgun (WGS) entry which is preliminary data.</text>
</comment>
<dbReference type="GO" id="GO:0019240">
    <property type="term" value="P:citrulline biosynthetic process"/>
    <property type="evidence" value="ECO:0007669"/>
    <property type="project" value="TreeGrafter"/>
</dbReference>
<feature type="domain" description="Aspartate/ornithine carbamoyltransferase Asp/Orn-binding" evidence="4">
    <location>
        <begin position="151"/>
        <end position="301"/>
    </location>
</feature>
<proteinExistence type="inferred from homology"/>
<dbReference type="GO" id="GO:0042450">
    <property type="term" value="P:L-arginine biosynthetic process via ornithine"/>
    <property type="evidence" value="ECO:0007669"/>
    <property type="project" value="UniProtKB-UniRule"/>
</dbReference>
<dbReference type="PRINTS" id="PR00102">
    <property type="entry name" value="OTCASE"/>
</dbReference>
<evidence type="ECO:0000313" key="7">
    <source>
        <dbReference type="Proteomes" id="UP000251634"/>
    </source>
</evidence>
<dbReference type="EC" id="2.1.3.3" evidence="2"/>
<dbReference type="GO" id="GO:0016597">
    <property type="term" value="F:amino acid binding"/>
    <property type="evidence" value="ECO:0007669"/>
    <property type="project" value="InterPro"/>
</dbReference>
<dbReference type="Gene3D" id="3.40.50.1370">
    <property type="entry name" value="Aspartate/ornithine carbamoyltransferase"/>
    <property type="match status" value="2"/>
</dbReference>
<gene>
    <name evidence="6" type="primary">argF</name>
    <name evidence="6" type="ORF">C4N25_11080</name>
</gene>
<evidence type="ECO:0000259" key="4">
    <source>
        <dbReference type="Pfam" id="PF00185"/>
    </source>
</evidence>
<dbReference type="InterPro" id="IPR036901">
    <property type="entry name" value="Asp/Orn_carbamoylTrfase_sf"/>
</dbReference>
<dbReference type="NCBIfam" id="NF001986">
    <property type="entry name" value="PRK00779.1"/>
    <property type="match status" value="1"/>
</dbReference>
<dbReference type="NCBIfam" id="TIGR00658">
    <property type="entry name" value="orni_carb_tr"/>
    <property type="match status" value="1"/>
</dbReference>
<dbReference type="Proteomes" id="UP000251634">
    <property type="component" value="Unassembled WGS sequence"/>
</dbReference>
<reference evidence="6 7" key="1">
    <citation type="submission" date="2018-02" db="EMBL/GenBank/DDBJ databases">
        <title>Complete genome sequencing of Faecalibacterium prausnitzii strains isolated from the human gut.</title>
        <authorList>
            <person name="Fitzgerald B.C."/>
            <person name="Shkoporov A.N."/>
            <person name="Ross P.R."/>
            <person name="Hill C."/>
        </authorList>
    </citation>
    <scope>NUCLEOTIDE SEQUENCE [LARGE SCALE GENOMIC DNA]</scope>
    <source>
        <strain evidence="6 7">APC942/8-14-2</strain>
    </source>
</reference>
<organism evidence="6 7">
    <name type="scientific">Faecalibacterium prausnitzii</name>
    <dbReference type="NCBI Taxonomy" id="853"/>
    <lineage>
        <taxon>Bacteria</taxon>
        <taxon>Bacillati</taxon>
        <taxon>Bacillota</taxon>
        <taxon>Clostridia</taxon>
        <taxon>Eubacteriales</taxon>
        <taxon>Oscillospiraceae</taxon>
        <taxon>Faecalibacterium</taxon>
    </lineage>
</organism>
<dbReference type="FunFam" id="3.40.50.1370:FF:000008">
    <property type="entry name" value="Ornithine carbamoyltransferase"/>
    <property type="match status" value="1"/>
</dbReference>
<keyword evidence="1 3" id="KW-0808">Transferase</keyword>
<accession>A0A329TEW3</accession>
<evidence type="ECO:0000256" key="2">
    <source>
        <dbReference type="NCBIfam" id="TIGR00658"/>
    </source>
</evidence>
<dbReference type="RefSeq" id="WP_112116100.1">
    <property type="nucleotide sequence ID" value="NZ_PRKZ01000009.1"/>
</dbReference>
<evidence type="ECO:0000259" key="5">
    <source>
        <dbReference type="Pfam" id="PF02729"/>
    </source>
</evidence>
<dbReference type="EMBL" id="PRKZ01000009">
    <property type="protein sequence ID" value="RAW48311.1"/>
    <property type="molecule type" value="Genomic_DNA"/>
</dbReference>
<dbReference type="GO" id="GO:0004585">
    <property type="term" value="F:ornithine carbamoyltransferase activity"/>
    <property type="evidence" value="ECO:0007669"/>
    <property type="project" value="UniProtKB-UniRule"/>
</dbReference>
<dbReference type="PANTHER" id="PTHR45753">
    <property type="entry name" value="ORNITHINE CARBAMOYLTRANSFERASE, MITOCHONDRIAL"/>
    <property type="match status" value="1"/>
</dbReference>
<comment type="similarity">
    <text evidence="3">Belongs to the aspartate/ornithine carbamoyltransferase superfamily.</text>
</comment>
<dbReference type="PROSITE" id="PS00097">
    <property type="entry name" value="CARBAMOYLTRANSFERASE"/>
    <property type="match status" value="1"/>
</dbReference>
<dbReference type="InterPro" id="IPR006130">
    <property type="entry name" value="Asp/Orn_carbamoylTrfase"/>
</dbReference>
<evidence type="ECO:0000256" key="1">
    <source>
        <dbReference type="ARBA" id="ARBA00022679"/>
    </source>
</evidence>
<dbReference type="PANTHER" id="PTHR45753:SF3">
    <property type="entry name" value="ORNITHINE TRANSCARBAMYLASE, MITOCHONDRIAL"/>
    <property type="match status" value="1"/>
</dbReference>
<sequence length="306" mass="33271">MKHLLKMSDLTPGEVSHILDVADQLKAQQKAGGTPPLLAGKSVALMFSKNSTRTRNSFEVGVYQLGGLGHYMNAATELQQSGRGEPLKDTARVLGRYYDCVVWRTYRQCDLEEFAELAGVPVINGLTDYAHPCQVLADLMTIRERRGTLAGQKLCFVGDGSSMANSLIVGGLLAGMSVTCVCPRDYRPAADVVMFAHKYGEKFHLTTDPAEGVKDADVVVTAVWNTARPGTQDSEQRLRDFAGYQLTSSLLAAAKPDHMVLHCLPAHRGEEISTAVFEGHADEIFDEAENRLHVQKAVLAILLGGK</sequence>
<protein>
    <recommendedName>
        <fullName evidence="2">Ornithine carbamoyltransferase</fullName>
        <ecNumber evidence="2">2.1.3.3</ecNumber>
    </recommendedName>
</protein>
<dbReference type="InterPro" id="IPR002292">
    <property type="entry name" value="Orn/put_carbamltrans"/>
</dbReference>
<dbReference type="AlphaFoldDB" id="A0A329TEW3"/>
<dbReference type="PRINTS" id="PR00100">
    <property type="entry name" value="AOTCASE"/>
</dbReference>
<dbReference type="InterPro" id="IPR006132">
    <property type="entry name" value="Asp/Orn_carbamoyltranf_P-bd"/>
</dbReference>
<feature type="domain" description="Aspartate/ornithine carbamoyltransferase carbamoyl-P binding" evidence="5">
    <location>
        <begin position="2"/>
        <end position="144"/>
    </location>
</feature>
<dbReference type="SUPFAM" id="SSF53671">
    <property type="entry name" value="Aspartate/ornithine carbamoyltransferase"/>
    <property type="match status" value="1"/>
</dbReference>
<name>A0A329TEW3_9FIRM</name>
<dbReference type="Pfam" id="PF02729">
    <property type="entry name" value="OTCace_N"/>
    <property type="match status" value="1"/>
</dbReference>
<evidence type="ECO:0000313" key="6">
    <source>
        <dbReference type="EMBL" id="RAW48311.1"/>
    </source>
</evidence>
<evidence type="ECO:0000256" key="3">
    <source>
        <dbReference type="RuleBase" id="RU003634"/>
    </source>
</evidence>
<dbReference type="InterPro" id="IPR006131">
    <property type="entry name" value="Asp_carbamoyltransf_Asp/Orn-bd"/>
</dbReference>